<evidence type="ECO:0000256" key="1">
    <source>
        <dbReference type="SAM" id="MobiDB-lite"/>
    </source>
</evidence>
<dbReference type="Pfam" id="PF13421">
    <property type="entry name" value="Band_7_1"/>
    <property type="match status" value="1"/>
</dbReference>
<protein>
    <submittedName>
        <fullName evidence="4">Putative membrane spanning protein</fullName>
    </submittedName>
</protein>
<dbReference type="EMBL" id="SHPS01000015">
    <property type="protein sequence ID" value="TCD86146.1"/>
    <property type="molecule type" value="Genomic_DNA"/>
</dbReference>
<feature type="region of interest" description="Disordered" evidence="1">
    <location>
        <begin position="330"/>
        <end position="351"/>
    </location>
</feature>
<evidence type="ECO:0000313" key="5">
    <source>
        <dbReference type="Proteomes" id="UP000291881"/>
    </source>
</evidence>
<dbReference type="InterPro" id="IPR018649">
    <property type="entry name" value="SHOCT"/>
</dbReference>
<feature type="domain" description="SHOCT" evidence="2">
    <location>
        <begin position="358"/>
        <end position="385"/>
    </location>
</feature>
<dbReference type="Proteomes" id="UP000291881">
    <property type="component" value="Unassembled WGS sequence"/>
</dbReference>
<organism evidence="4 5">
    <name type="scientific">Bifidobacterium longum subsp. longum</name>
    <dbReference type="NCBI Taxonomy" id="1679"/>
    <lineage>
        <taxon>Bacteria</taxon>
        <taxon>Bacillati</taxon>
        <taxon>Actinomycetota</taxon>
        <taxon>Actinomycetes</taxon>
        <taxon>Bifidobacteriales</taxon>
        <taxon>Bifidobacteriaceae</taxon>
        <taxon>Bifidobacterium</taxon>
    </lineage>
</organism>
<sequence length="475" mass="50981">MAVIKAFAGALGGTFADLWRDIITAGPFTEHTVVVPGIPRGSNNDRGSNEYGSEGIITNGSRIYVPENTAAFIFSETGIENVITESGGYEYRNGEQSVLAGDGIGSFFNQVADRFTFGGQPGRTKYVAFVNLREIRGIKFGTSAPLVYNDRFYGVDLEIRARGSMSLKVTDPVRFVRNFVPATTVSYSFDDEGPRRQILSEFVQSFIVAINSLSNEYRISQLPGKANDIAACVRGDRANAGTWNDRFGFEVSSVGIESIEFTEQSRQLVQQFASNKMNVAAYEGVSQQAGNMAAQQRIAQGIQDNGFGDGGMLLGMNMAQAINPMTAAPVQAPAPAPAPEAAAPASHTASMSVEEQVEAMKKLKELVDIGILSQEEFDAKKHEILGLLNGAFMQLETADNEGNAGATRTKWCSGLRTGLFNPFRYFGDSALVRAAVREHQVGDDAGGGSTGQCAGDDGESLHRRAERGLARCGSL</sequence>
<evidence type="ECO:0000259" key="2">
    <source>
        <dbReference type="Pfam" id="PF09851"/>
    </source>
</evidence>
<dbReference type="PANTHER" id="PTHR37826">
    <property type="entry name" value="FLOTILLIN BAND_7_5 DOMAIN PROTEIN"/>
    <property type="match status" value="1"/>
</dbReference>
<evidence type="ECO:0000313" key="4">
    <source>
        <dbReference type="EMBL" id="TCD86146.1"/>
    </source>
</evidence>
<reference evidence="4 5" key="1">
    <citation type="journal article" date="2018" name="Sci. Rep.">
        <title>Genomic diversity and distribution of Bifidobacterium longum subsp. longum across the human lifespan.</title>
        <authorList>
            <person name="Odamaki T."/>
            <person name="Bottacini F."/>
            <person name="Kato K."/>
            <person name="Mitsuyama E."/>
            <person name="Yoshida K."/>
            <person name="Horigome A."/>
            <person name="Xiao J.Z."/>
            <person name="van Sinderen D."/>
        </authorList>
    </citation>
    <scope>NUCLEOTIDE SEQUENCE [LARGE SCALE GENOMIC DNA]</scope>
    <source>
        <strain evidence="4 5">MCC10009</strain>
    </source>
</reference>
<dbReference type="AlphaFoldDB" id="A0A4R0SV99"/>
<proteinExistence type="predicted"/>
<dbReference type="PANTHER" id="PTHR37826:SF2">
    <property type="entry name" value="ZINC-RIBBON DOMAIN-CONTAINING PROTEIN"/>
    <property type="match status" value="1"/>
</dbReference>
<gene>
    <name evidence="4" type="ORF">MCC10009_0748</name>
</gene>
<dbReference type="Pfam" id="PF09851">
    <property type="entry name" value="SHOCT"/>
    <property type="match status" value="1"/>
</dbReference>
<comment type="caution">
    <text evidence="4">The sequence shown here is derived from an EMBL/GenBank/DDBJ whole genome shotgun (WGS) entry which is preliminary data.</text>
</comment>
<name>A0A4R0SV99_BIFLL</name>
<feature type="domain" description="SPFH" evidence="3">
    <location>
        <begin position="116"/>
        <end position="272"/>
    </location>
</feature>
<dbReference type="InterPro" id="IPR033880">
    <property type="entry name" value="SPFH_YdjI"/>
</dbReference>
<dbReference type="CDD" id="cd03408">
    <property type="entry name" value="SPFH_like_u1"/>
    <property type="match status" value="1"/>
</dbReference>
<accession>A0A4R0SV99</accession>
<evidence type="ECO:0000259" key="3">
    <source>
        <dbReference type="Pfam" id="PF13421"/>
    </source>
</evidence>